<feature type="non-terminal residue" evidence="1">
    <location>
        <position position="1"/>
    </location>
</feature>
<organism evidence="1 2">
    <name type="scientific">Pristionchus mayeri</name>
    <dbReference type="NCBI Taxonomy" id="1317129"/>
    <lineage>
        <taxon>Eukaryota</taxon>
        <taxon>Metazoa</taxon>
        <taxon>Ecdysozoa</taxon>
        <taxon>Nematoda</taxon>
        <taxon>Chromadorea</taxon>
        <taxon>Rhabditida</taxon>
        <taxon>Rhabditina</taxon>
        <taxon>Diplogasteromorpha</taxon>
        <taxon>Diplogasteroidea</taxon>
        <taxon>Neodiplogasteridae</taxon>
        <taxon>Pristionchus</taxon>
    </lineage>
</organism>
<feature type="non-terminal residue" evidence="1">
    <location>
        <position position="109"/>
    </location>
</feature>
<protein>
    <submittedName>
        <fullName evidence="1">Uncharacterized protein</fullName>
    </submittedName>
</protein>
<dbReference type="AlphaFoldDB" id="A0AAN5D2E0"/>
<dbReference type="Proteomes" id="UP001328107">
    <property type="component" value="Unassembled WGS sequence"/>
</dbReference>
<dbReference type="InterPro" id="IPR038479">
    <property type="entry name" value="Transthyretin-like_sf"/>
</dbReference>
<accession>A0AAN5D2E0</accession>
<keyword evidence="2" id="KW-1185">Reference proteome</keyword>
<name>A0AAN5D2E0_9BILA</name>
<dbReference type="EMBL" id="BTRK01000005">
    <property type="protein sequence ID" value="GMR55084.1"/>
    <property type="molecule type" value="Genomic_DNA"/>
</dbReference>
<reference evidence="2" key="1">
    <citation type="submission" date="2022-10" db="EMBL/GenBank/DDBJ databases">
        <title>Genome assembly of Pristionchus species.</title>
        <authorList>
            <person name="Yoshida K."/>
            <person name="Sommer R.J."/>
        </authorList>
    </citation>
    <scope>NUCLEOTIDE SEQUENCE [LARGE SCALE GENOMIC DNA]</scope>
    <source>
        <strain evidence="2">RS5460</strain>
    </source>
</reference>
<comment type="caution">
    <text evidence="1">The sequence shown here is derived from an EMBL/GenBank/DDBJ whole genome shotgun (WGS) entry which is preliminary data.</text>
</comment>
<sequence>HKIEGAEVTLMEDDSCDRIFPYDDLKDAAVTNRDGLFSLKGEDNESGSREECKHKFYVSIKWPCYASKKCDNAEFRKKCHGFANGEFYTTRIDIPNEYRFEDERKSRTF</sequence>
<evidence type="ECO:0000313" key="2">
    <source>
        <dbReference type="Proteomes" id="UP001328107"/>
    </source>
</evidence>
<dbReference type="Gene3D" id="2.60.40.3330">
    <property type="match status" value="1"/>
</dbReference>
<gene>
    <name evidence="1" type="ORF">PMAYCL1PPCAC_25279</name>
</gene>
<proteinExistence type="predicted"/>
<evidence type="ECO:0000313" key="1">
    <source>
        <dbReference type="EMBL" id="GMR55084.1"/>
    </source>
</evidence>